<feature type="transmembrane region" description="Helical" evidence="1">
    <location>
        <begin position="43"/>
        <end position="64"/>
    </location>
</feature>
<dbReference type="AlphaFoldDB" id="A0A0M1MZA5"/>
<evidence type="ECO:0000313" key="3">
    <source>
        <dbReference type="Proteomes" id="UP000037386"/>
    </source>
</evidence>
<sequence length="212" mass="25145">MIFNLSVLKYLISFDFKALFYLLYSIFYSIFLTKSSFLFGYEVGWNINFFNIFNFIKMIVIFIWEKLTILIYPLKLFNSLFGFLIDILNFFKDIFSSLFNFIKSNISSLTAQKLMNPDEGLWEKLKEICKIIFTVTVGGSVIYFFKEMQTFLLNSFIKIGDLLFKIVLRILDIMVIVLNIWLLLLKKIIIILGFIFSFLMNVVYLCAYEEKE</sequence>
<feature type="transmembrane region" description="Helical" evidence="1">
    <location>
        <begin position="188"/>
        <end position="207"/>
    </location>
</feature>
<feature type="transmembrane region" description="Helical" evidence="1">
    <location>
        <begin position="76"/>
        <end position="95"/>
    </location>
</feature>
<keyword evidence="1" id="KW-0472">Membrane</keyword>
<keyword evidence="1" id="KW-0812">Transmembrane</keyword>
<dbReference type="RefSeq" id="WP_235443275.1">
    <property type="nucleotide sequence ID" value="NZ_LHCF01000032.1"/>
</dbReference>
<dbReference type="PATRIC" id="fig|479893.3.peg.634"/>
<accession>A0A0M1MZA5</accession>
<comment type="caution">
    <text evidence="2">The sequence shown here is derived from an EMBL/GenBank/DDBJ whole genome shotgun (WGS) entry which is preliminary data.</text>
</comment>
<name>A0A0M1MZA5_9MOLU</name>
<evidence type="ECO:0000256" key="1">
    <source>
        <dbReference type="SAM" id="Phobius"/>
    </source>
</evidence>
<organism evidence="2 3">
    <name type="scientific">Candidatus Phytoplasma pruni</name>
    <dbReference type="NCBI Taxonomy" id="479893"/>
    <lineage>
        <taxon>Bacteria</taxon>
        <taxon>Bacillati</taxon>
        <taxon>Mycoplasmatota</taxon>
        <taxon>Mollicutes</taxon>
        <taxon>Acholeplasmatales</taxon>
        <taxon>Acholeplasmataceae</taxon>
        <taxon>Candidatus Phytoplasma</taxon>
        <taxon>16SrIII (X-disease group)</taxon>
    </lineage>
</organism>
<dbReference type="EMBL" id="LHCF01000032">
    <property type="protein sequence ID" value="KOR75233.1"/>
    <property type="molecule type" value="Genomic_DNA"/>
</dbReference>
<feature type="transmembrane region" description="Helical" evidence="1">
    <location>
        <begin position="166"/>
        <end position="182"/>
    </location>
</feature>
<keyword evidence="1" id="KW-1133">Transmembrane helix</keyword>
<evidence type="ECO:0000313" key="2">
    <source>
        <dbReference type="EMBL" id="KOR75233.1"/>
    </source>
</evidence>
<reference evidence="3" key="1">
    <citation type="submission" date="2015-05" db="EMBL/GenBank/DDBJ databases">
        <title>Draft genome sequence of 'Candidatus Phytoplasma Pruni' strain CX, a plant pathogenic bacterium.</title>
        <authorList>
            <person name="Lee I.-M."/>
            <person name="Bottner-Parker K.D."/>
            <person name="Shao J."/>
            <person name="Gundersen-Rindal D.E."/>
            <person name="Zhao Y."/>
            <person name="Davis R.E."/>
        </authorList>
    </citation>
    <scope>NUCLEOTIDE SEQUENCE [LARGE SCALE GENOMIC DNA]</scope>
    <source>
        <strain evidence="3">CX</strain>
    </source>
</reference>
<proteinExistence type="predicted"/>
<protein>
    <submittedName>
        <fullName evidence="2">Uncharacterized protein</fullName>
    </submittedName>
</protein>
<feature type="transmembrane region" description="Helical" evidence="1">
    <location>
        <begin position="7"/>
        <end position="31"/>
    </location>
</feature>
<dbReference type="STRING" id="479893.CPX_001807"/>
<gene>
    <name evidence="2" type="ORF">CPX_001807</name>
</gene>
<dbReference type="Proteomes" id="UP000037386">
    <property type="component" value="Unassembled WGS sequence"/>
</dbReference>